<dbReference type="InterPro" id="IPR008991">
    <property type="entry name" value="Translation_prot_SH3-like_sf"/>
</dbReference>
<evidence type="ECO:0000256" key="3">
    <source>
        <dbReference type="ARBA" id="ARBA00023274"/>
    </source>
</evidence>
<organism evidence="7">
    <name type="scientific">Brugia malayi</name>
    <name type="common">Filarial nematode worm</name>
    <dbReference type="NCBI Taxonomy" id="6279"/>
    <lineage>
        <taxon>Eukaryota</taxon>
        <taxon>Metazoa</taxon>
        <taxon>Ecdysozoa</taxon>
        <taxon>Nematoda</taxon>
        <taxon>Chromadorea</taxon>
        <taxon>Rhabditida</taxon>
        <taxon>Spirurina</taxon>
        <taxon>Spiruromorpha</taxon>
        <taxon>Filarioidea</taxon>
        <taxon>Onchocercidae</taxon>
        <taxon>Brugia</taxon>
    </lineage>
</organism>
<keyword evidence="3" id="KW-0687">Ribonucleoprotein</keyword>
<dbReference type="WormBase" id="Bm1953">
    <property type="protein sequence ID" value="BM43332"/>
    <property type="gene ID" value="WBGene00222214"/>
    <property type="gene designation" value="Bma-rpl-14"/>
</dbReference>
<comment type="similarity">
    <text evidence="1">Belongs to the eukaryotic ribosomal protein eL14 family.</text>
</comment>
<dbReference type="GO" id="GO:0003735">
    <property type="term" value="F:structural constituent of ribosome"/>
    <property type="evidence" value="ECO:0007669"/>
    <property type="project" value="InterPro"/>
</dbReference>
<dbReference type="GO" id="GO:0042273">
    <property type="term" value="P:ribosomal large subunit biogenesis"/>
    <property type="evidence" value="ECO:0007669"/>
    <property type="project" value="TreeGrafter"/>
</dbReference>
<feature type="domain" description="Large ribosomal subunit protein eL14" evidence="6">
    <location>
        <begin position="46"/>
        <end position="120"/>
    </location>
</feature>
<dbReference type="InterPro" id="IPR002784">
    <property type="entry name" value="Ribosomal_eL14_dom"/>
</dbReference>
<reference evidence="7" key="2">
    <citation type="submission" date="2012-12" db="EMBL/GenBank/DDBJ databases">
        <authorList>
            <person name="Gao Y.W."/>
            <person name="Fan S.T."/>
            <person name="Sun H.T."/>
            <person name="Wang Z."/>
            <person name="Gao X.L."/>
            <person name="Li Y.G."/>
            <person name="Wang T.C."/>
            <person name="Zhang K."/>
            <person name="Xu W.W."/>
            <person name="Yu Z.J."/>
            <person name="Xia X.Z."/>
        </authorList>
    </citation>
    <scope>NUCLEOTIDE SEQUENCE</scope>
    <source>
        <strain evidence="7">FR3</strain>
    </source>
</reference>
<dbReference type="AlphaFoldDB" id="A0A0J9XP03"/>
<dbReference type="InterPro" id="IPR014722">
    <property type="entry name" value="Rib_uL2_dom2"/>
</dbReference>
<dbReference type="Gene3D" id="6.10.250.2270">
    <property type="match status" value="1"/>
</dbReference>
<dbReference type="CDD" id="cd23702">
    <property type="entry name" value="eL14"/>
    <property type="match status" value="1"/>
</dbReference>
<dbReference type="SUPFAM" id="SSF50104">
    <property type="entry name" value="Translation proteins SH3-like domain"/>
    <property type="match status" value="1"/>
</dbReference>
<dbReference type="Gene3D" id="2.30.30.30">
    <property type="match status" value="1"/>
</dbReference>
<dbReference type="Pfam" id="PF01929">
    <property type="entry name" value="Ribosomal_L14e"/>
    <property type="match status" value="1"/>
</dbReference>
<evidence type="ECO:0000256" key="5">
    <source>
        <dbReference type="ARBA" id="ARBA00035318"/>
    </source>
</evidence>
<dbReference type="GO" id="GO:0006412">
    <property type="term" value="P:translation"/>
    <property type="evidence" value="ECO:0007669"/>
    <property type="project" value="InterPro"/>
</dbReference>
<reference evidence="7" key="1">
    <citation type="journal article" date="2007" name="Science">
        <title>Draft genome of the filarial nematode parasite Brugia malayi.</title>
        <authorList>
            <person name="Ghedin E."/>
            <person name="Wang S."/>
            <person name="Spiro D."/>
            <person name="Caler E."/>
            <person name="Zhao Q."/>
            <person name="Crabtree J."/>
            <person name="Allen J.E."/>
            <person name="Delcher A.L."/>
            <person name="Guiliano D.B."/>
            <person name="Miranda-Saavedra D."/>
            <person name="Angiuoli S.V."/>
            <person name="Creasy T."/>
            <person name="Amedeo P."/>
            <person name="Haas B."/>
            <person name="El-Sayed N.M."/>
            <person name="Wortman J.R."/>
            <person name="Feldblyum T."/>
            <person name="Tallon L."/>
            <person name="Schatz M."/>
            <person name="Shumway M."/>
            <person name="Koo H."/>
            <person name="Salzberg S.L."/>
            <person name="Schobel S."/>
            <person name="Pertea M."/>
            <person name="Pop M."/>
            <person name="White O."/>
            <person name="Barton G.J."/>
            <person name="Carlow C.K."/>
            <person name="Crawford M.J."/>
            <person name="Daub J."/>
            <person name="Dimmic M.W."/>
            <person name="Estes C.F."/>
            <person name="Foster J.M."/>
            <person name="Ganatra M."/>
            <person name="Gregory W.F."/>
            <person name="Johnson N.M."/>
            <person name="Jin J."/>
            <person name="Komuniecki R."/>
            <person name="Korf I."/>
            <person name="Kumar S."/>
            <person name="Laney S."/>
            <person name="Li B.W."/>
            <person name="Li W."/>
            <person name="Lindblom T.H."/>
            <person name="Lustigman S."/>
            <person name="Ma D."/>
            <person name="Maina C.V."/>
            <person name="Martin D.M."/>
            <person name="McCarter J.P."/>
            <person name="McReynolds L."/>
            <person name="Mitreva M."/>
            <person name="Nutman T.B."/>
            <person name="Parkinson J."/>
            <person name="Peregrin-Alvarez J.M."/>
            <person name="Poole C."/>
            <person name="Ren Q."/>
            <person name="Saunders L."/>
            <person name="Sluder A.E."/>
            <person name="Smith K."/>
            <person name="Stanke M."/>
            <person name="Unnasch T.R."/>
            <person name="Ware J."/>
            <person name="Wei A.D."/>
            <person name="Weil G."/>
            <person name="Williams D.J."/>
            <person name="Zhang Y."/>
            <person name="Williams S.A."/>
            <person name="Fraser-Liggett C."/>
            <person name="Slatko B."/>
            <person name="Blaxter M.L."/>
            <person name="Scott A.L."/>
        </authorList>
    </citation>
    <scope>NUCLEOTIDE SEQUENCE</scope>
    <source>
        <strain evidence="7">FR3</strain>
    </source>
</reference>
<dbReference type="EMBL" id="LN856820">
    <property type="protein sequence ID" value="CDP92518.1"/>
    <property type="molecule type" value="Genomic_DNA"/>
</dbReference>
<keyword evidence="2" id="KW-0689">Ribosomal protein</keyword>
<evidence type="ECO:0000256" key="2">
    <source>
        <dbReference type="ARBA" id="ARBA00022980"/>
    </source>
</evidence>
<evidence type="ECO:0000256" key="1">
    <source>
        <dbReference type="ARBA" id="ARBA00006592"/>
    </source>
</evidence>
<dbReference type="PANTHER" id="PTHR11127">
    <property type="entry name" value="60S RIBOSOMAL PROTEIN L14"/>
    <property type="match status" value="1"/>
</dbReference>
<protein>
    <recommendedName>
        <fullName evidence="4">Large ribosomal subunit protein eL14</fullName>
    </recommendedName>
    <alternativeName>
        <fullName evidence="5">60S ribosomal protein L14</fullName>
    </alternativeName>
</protein>
<evidence type="ECO:0000313" key="8">
    <source>
        <dbReference type="WormBase" id="Bm1953"/>
    </source>
</evidence>
<gene>
    <name evidence="8" type="primary">bma-rpl-14</name>
    <name evidence="7" type="synonym">Bma-rpl-14</name>
    <name evidence="8" type="ORF">Bm1953</name>
    <name evidence="7" type="ORF">BM_Bm1953</name>
</gene>
<name>A0A0J9XP03_BRUMA</name>
<proteinExistence type="inferred from homology"/>
<dbReference type="GO" id="GO:0022625">
    <property type="term" value="C:cytosolic large ribosomal subunit"/>
    <property type="evidence" value="ECO:0007669"/>
    <property type="project" value="TreeGrafter"/>
</dbReference>
<dbReference type="InterPro" id="IPR039660">
    <property type="entry name" value="Ribosomal_eL14"/>
</dbReference>
<evidence type="ECO:0000256" key="4">
    <source>
        <dbReference type="ARBA" id="ARBA00035215"/>
    </source>
</evidence>
<accession>A0A0J9XP03</accession>
<evidence type="ECO:0000313" key="7">
    <source>
        <dbReference type="EMBL" id="CDP92518.1"/>
    </source>
</evidence>
<dbReference type="GO" id="GO:0003723">
    <property type="term" value="F:RNA binding"/>
    <property type="evidence" value="ECO:0007669"/>
    <property type="project" value="InterPro"/>
</dbReference>
<evidence type="ECO:0000259" key="6">
    <source>
        <dbReference type="Pfam" id="PF01929"/>
    </source>
</evidence>
<dbReference type="PANTHER" id="PTHR11127:SF2">
    <property type="entry name" value="LARGE RIBOSOMAL SUBUNIT PROTEIN EL14"/>
    <property type="match status" value="1"/>
</dbReference>
<dbReference type="OMA" id="KLCFVVD"/>
<sequence>MVYKRMVEIGRVVFVAKGDDDGKLAAIVDVVDGNRALVDGPSTGVKRSVRNFKDLHLTKFRIPLRHGMRTKNVKKAFDEAKISEKWAETLWAQKLAKKEIKAKMTDFDRFKLMRAKQLRNRLVRLQVAKLRKTRKTGKPTKEK</sequence>